<dbReference type="Proteomes" id="UP000299102">
    <property type="component" value="Unassembled WGS sequence"/>
</dbReference>
<evidence type="ECO:0000313" key="1">
    <source>
        <dbReference type="EMBL" id="GBP64646.1"/>
    </source>
</evidence>
<sequence>MRAIGGHRDGYDGISGERNDDGNQLLEEGVLFRVLSIVYTIKFAQRCYISELADTTRSPTMIADDEPKSLDVGCGLEARIGLEVPQLKGDNCTLDEVGPVHYKVGGHDPFWNTVALY</sequence>
<dbReference type="EMBL" id="BGZK01000904">
    <property type="protein sequence ID" value="GBP64646.1"/>
    <property type="molecule type" value="Genomic_DNA"/>
</dbReference>
<accession>A0A4C1XL72</accession>
<proteinExistence type="predicted"/>
<gene>
    <name evidence="1" type="ORF">EVAR_42596_1</name>
</gene>
<keyword evidence="2" id="KW-1185">Reference proteome</keyword>
<protein>
    <submittedName>
        <fullName evidence="1">Uncharacterized protein</fullName>
    </submittedName>
</protein>
<name>A0A4C1XL72_EUMVA</name>
<evidence type="ECO:0000313" key="2">
    <source>
        <dbReference type="Proteomes" id="UP000299102"/>
    </source>
</evidence>
<organism evidence="1 2">
    <name type="scientific">Eumeta variegata</name>
    <name type="common">Bagworm moth</name>
    <name type="synonym">Eumeta japonica</name>
    <dbReference type="NCBI Taxonomy" id="151549"/>
    <lineage>
        <taxon>Eukaryota</taxon>
        <taxon>Metazoa</taxon>
        <taxon>Ecdysozoa</taxon>
        <taxon>Arthropoda</taxon>
        <taxon>Hexapoda</taxon>
        <taxon>Insecta</taxon>
        <taxon>Pterygota</taxon>
        <taxon>Neoptera</taxon>
        <taxon>Endopterygota</taxon>
        <taxon>Lepidoptera</taxon>
        <taxon>Glossata</taxon>
        <taxon>Ditrysia</taxon>
        <taxon>Tineoidea</taxon>
        <taxon>Psychidae</taxon>
        <taxon>Oiketicinae</taxon>
        <taxon>Eumeta</taxon>
    </lineage>
</organism>
<dbReference type="AlphaFoldDB" id="A0A4C1XL72"/>
<dbReference type="OrthoDB" id="442677at2759"/>
<comment type="caution">
    <text evidence="1">The sequence shown here is derived from an EMBL/GenBank/DDBJ whole genome shotgun (WGS) entry which is preliminary data.</text>
</comment>
<reference evidence="1 2" key="1">
    <citation type="journal article" date="2019" name="Commun. Biol.">
        <title>The bagworm genome reveals a unique fibroin gene that provides high tensile strength.</title>
        <authorList>
            <person name="Kono N."/>
            <person name="Nakamura H."/>
            <person name="Ohtoshi R."/>
            <person name="Tomita M."/>
            <person name="Numata K."/>
            <person name="Arakawa K."/>
        </authorList>
    </citation>
    <scope>NUCLEOTIDE SEQUENCE [LARGE SCALE GENOMIC DNA]</scope>
</reference>